<proteinExistence type="predicted"/>
<gene>
    <name evidence="1" type="ORF">BpHYR1_004496</name>
</gene>
<feature type="non-terminal residue" evidence="1">
    <location>
        <position position="1"/>
    </location>
</feature>
<dbReference type="EMBL" id="REGN01000099">
    <property type="protein sequence ID" value="RNA44471.1"/>
    <property type="molecule type" value="Genomic_DNA"/>
</dbReference>
<dbReference type="OrthoDB" id="10188902at2759"/>
<evidence type="ECO:0000313" key="1">
    <source>
        <dbReference type="EMBL" id="RNA44471.1"/>
    </source>
</evidence>
<dbReference type="AlphaFoldDB" id="A0A3M7TA40"/>
<comment type="caution">
    <text evidence="1">The sequence shown here is derived from an EMBL/GenBank/DDBJ whole genome shotgun (WGS) entry which is preliminary data.</text>
</comment>
<accession>A0A3M7TA40</accession>
<dbReference type="Proteomes" id="UP000276133">
    <property type="component" value="Unassembled WGS sequence"/>
</dbReference>
<protein>
    <submittedName>
        <fullName evidence="1">Uncharacterized protein</fullName>
    </submittedName>
</protein>
<name>A0A3M7TA40_BRAPC</name>
<reference evidence="1 2" key="1">
    <citation type="journal article" date="2018" name="Sci. Rep.">
        <title>Genomic signatures of local adaptation to the degree of environmental predictability in rotifers.</title>
        <authorList>
            <person name="Franch-Gras L."/>
            <person name="Hahn C."/>
            <person name="Garcia-Roger E.M."/>
            <person name="Carmona M.J."/>
            <person name="Serra M."/>
            <person name="Gomez A."/>
        </authorList>
    </citation>
    <scope>NUCLEOTIDE SEQUENCE [LARGE SCALE GENOMIC DNA]</scope>
    <source>
        <strain evidence="1">HYR1</strain>
    </source>
</reference>
<evidence type="ECO:0000313" key="2">
    <source>
        <dbReference type="Proteomes" id="UP000276133"/>
    </source>
</evidence>
<organism evidence="1 2">
    <name type="scientific">Brachionus plicatilis</name>
    <name type="common">Marine rotifer</name>
    <name type="synonym">Brachionus muelleri</name>
    <dbReference type="NCBI Taxonomy" id="10195"/>
    <lineage>
        <taxon>Eukaryota</taxon>
        <taxon>Metazoa</taxon>
        <taxon>Spiralia</taxon>
        <taxon>Gnathifera</taxon>
        <taxon>Rotifera</taxon>
        <taxon>Eurotatoria</taxon>
        <taxon>Monogononta</taxon>
        <taxon>Pseudotrocha</taxon>
        <taxon>Ploima</taxon>
        <taxon>Brachionidae</taxon>
        <taxon>Brachionus</taxon>
    </lineage>
</organism>
<keyword evidence="2" id="KW-1185">Reference proteome</keyword>
<sequence>LSAENEERCKSCKLVFEFNPTFLFIKSAEKNIFIHELPDVITCDNRNYNFLCATLNKPGHTVSIFNNKDN</sequence>